<dbReference type="AlphaFoldDB" id="A0A0Q0F4K7"/>
<organism evidence="2 3">
    <name type="scientific">Pseudomonas syringae pv. theae</name>
    <dbReference type="NCBI Taxonomy" id="103985"/>
    <lineage>
        <taxon>Bacteria</taxon>
        <taxon>Pseudomonadati</taxon>
        <taxon>Pseudomonadota</taxon>
        <taxon>Gammaproteobacteria</taxon>
        <taxon>Pseudomonadales</taxon>
        <taxon>Pseudomonadaceae</taxon>
        <taxon>Pseudomonas</taxon>
        <taxon>Pseudomonas syringae</taxon>
    </lineage>
</organism>
<proteinExistence type="predicted"/>
<name>A0A0Q0F4K7_PSESX</name>
<dbReference type="RefSeq" id="WP_019333406.1">
    <property type="nucleotide sequence ID" value="NZ_BQUM01000023.1"/>
</dbReference>
<sequence>MHTTATLHVHPKVTDPLRVFEVRHLAIVAGCTFITSKPKKPARATPSTFDPNDGGRAA</sequence>
<dbReference type="Proteomes" id="UP000282636">
    <property type="component" value="Unassembled WGS sequence"/>
</dbReference>
<evidence type="ECO:0000313" key="3">
    <source>
        <dbReference type="Proteomes" id="UP000282636"/>
    </source>
</evidence>
<comment type="caution">
    <text evidence="2">The sequence shown here is derived from an EMBL/GenBank/DDBJ whole genome shotgun (WGS) entry which is preliminary data.</text>
</comment>
<reference evidence="2 3" key="1">
    <citation type="submission" date="2018-08" db="EMBL/GenBank/DDBJ databases">
        <title>Recombination of ecologically and evolutionarily significant loci maintains genetic cohesion in the Pseudomonas syringae species complex.</title>
        <authorList>
            <person name="Dillon M."/>
            <person name="Thakur S."/>
            <person name="Almeida R.N.D."/>
            <person name="Weir B.S."/>
            <person name="Guttman D.S."/>
        </authorList>
    </citation>
    <scope>NUCLEOTIDE SEQUENCE [LARGE SCALE GENOMIC DNA]</scope>
    <source>
        <strain evidence="2 3">ICMP 3934</strain>
    </source>
</reference>
<evidence type="ECO:0000256" key="1">
    <source>
        <dbReference type="SAM" id="MobiDB-lite"/>
    </source>
</evidence>
<dbReference type="EMBL" id="RBTL01000166">
    <property type="protein sequence ID" value="RMT67296.1"/>
    <property type="molecule type" value="Genomic_DNA"/>
</dbReference>
<evidence type="ECO:0000313" key="2">
    <source>
        <dbReference type="EMBL" id="RMT67296.1"/>
    </source>
</evidence>
<accession>A0A0Q0F4K7</accession>
<gene>
    <name evidence="2" type="ORF">ALP44_102197</name>
</gene>
<protein>
    <submittedName>
        <fullName evidence="2">Uncharacterized protein</fullName>
    </submittedName>
</protein>
<feature type="region of interest" description="Disordered" evidence="1">
    <location>
        <begin position="37"/>
        <end position="58"/>
    </location>
</feature>